<sequence length="84" mass="9650">MLEAAGEVQGRVRETGRGRKKEWVIERAEELLRMEAVWAVEVVSCCSDGDKWNLPSESGMKLYLCRRKDVTLKNYLLKVKVGHN</sequence>
<protein>
    <submittedName>
        <fullName evidence="1">(spotted green pufferfish) hypothetical protein</fullName>
    </submittedName>
</protein>
<dbReference type="KEGG" id="tng:GSTEN00017599G001"/>
<proteinExistence type="predicted"/>
<dbReference type="EMBL" id="CAAE01014577">
    <property type="protein sequence ID" value="CAF99501.1"/>
    <property type="molecule type" value="Genomic_DNA"/>
</dbReference>
<reference evidence="1" key="1">
    <citation type="journal article" date="2004" name="Nature">
        <title>Genome duplication in the teleost fish Tetraodon nigroviridis reveals the early vertebrate proto-karyotype.</title>
        <authorList>
            <person name="Jaillon O."/>
            <person name="Aury J.-M."/>
            <person name="Brunet F."/>
            <person name="Petit J.-L."/>
            <person name="Stange-Thomann N."/>
            <person name="Mauceli E."/>
            <person name="Bouneau L."/>
            <person name="Fischer C."/>
            <person name="Ozouf-Costaz C."/>
            <person name="Bernot A."/>
            <person name="Nicaud S."/>
            <person name="Jaffe D."/>
            <person name="Fisher S."/>
            <person name="Lutfalla G."/>
            <person name="Dossat C."/>
            <person name="Segurens B."/>
            <person name="Dasilva C."/>
            <person name="Salanoubat M."/>
            <person name="Levy M."/>
            <person name="Boudet N."/>
            <person name="Castellano S."/>
            <person name="Anthouard V."/>
            <person name="Jubin C."/>
            <person name="Castelli V."/>
            <person name="Katinka M."/>
            <person name="Vacherie B."/>
            <person name="Biemont C."/>
            <person name="Skalli Z."/>
            <person name="Cattolico L."/>
            <person name="Poulain J."/>
            <person name="De Berardinis V."/>
            <person name="Cruaud C."/>
            <person name="Duprat S."/>
            <person name="Brottier P."/>
            <person name="Coutanceau J.-P."/>
            <person name="Gouzy J."/>
            <person name="Parra G."/>
            <person name="Lardier G."/>
            <person name="Chapple C."/>
            <person name="McKernan K.J."/>
            <person name="McEwan P."/>
            <person name="Bosak S."/>
            <person name="Kellis M."/>
            <person name="Volff J.-N."/>
            <person name="Guigo R."/>
            <person name="Zody M.C."/>
            <person name="Mesirov J."/>
            <person name="Lindblad-Toh K."/>
            <person name="Birren B."/>
            <person name="Nusbaum C."/>
            <person name="Kahn D."/>
            <person name="Robinson-Rechavi M."/>
            <person name="Laudet V."/>
            <person name="Schachter V."/>
            <person name="Quetier F."/>
            <person name="Saurin W."/>
            <person name="Scarpelli C."/>
            <person name="Wincker P."/>
            <person name="Lander E.S."/>
            <person name="Weissenbach J."/>
            <person name="Roest Crollius H."/>
        </authorList>
    </citation>
    <scope>NUCLEOTIDE SEQUENCE [LARGE SCALE GENOMIC DNA]</scope>
</reference>
<dbReference type="AlphaFoldDB" id="Q4SIN1"/>
<comment type="caution">
    <text evidence="1">The sequence shown here is derived from an EMBL/GenBank/DDBJ whole genome shotgun (WGS) entry which is preliminary data.</text>
</comment>
<evidence type="ECO:0000313" key="1">
    <source>
        <dbReference type="EMBL" id="CAF99501.1"/>
    </source>
</evidence>
<name>Q4SIN1_TETNG</name>
<accession>Q4SIN1</accession>
<reference evidence="1" key="2">
    <citation type="submission" date="2004-02" db="EMBL/GenBank/DDBJ databases">
        <authorList>
            <consortium name="Genoscope"/>
            <consortium name="Whitehead Institute Centre for Genome Research"/>
        </authorList>
    </citation>
    <scope>NUCLEOTIDE SEQUENCE</scope>
</reference>
<organism evidence="1">
    <name type="scientific">Tetraodon nigroviridis</name>
    <name type="common">Spotted green pufferfish</name>
    <name type="synonym">Chelonodon nigroviridis</name>
    <dbReference type="NCBI Taxonomy" id="99883"/>
    <lineage>
        <taxon>Eukaryota</taxon>
        <taxon>Metazoa</taxon>
        <taxon>Chordata</taxon>
        <taxon>Craniata</taxon>
        <taxon>Vertebrata</taxon>
        <taxon>Euteleostomi</taxon>
        <taxon>Actinopterygii</taxon>
        <taxon>Neopterygii</taxon>
        <taxon>Teleostei</taxon>
        <taxon>Neoteleostei</taxon>
        <taxon>Acanthomorphata</taxon>
        <taxon>Eupercaria</taxon>
        <taxon>Tetraodontiformes</taxon>
        <taxon>Tetradontoidea</taxon>
        <taxon>Tetraodontidae</taxon>
        <taxon>Tetraodon</taxon>
    </lineage>
</organism>
<gene>
    <name evidence="1" type="ORF">GSTENG00017599001</name>
</gene>